<gene>
    <name evidence="1" type="ORF">DSM106972_010960</name>
</gene>
<reference evidence="1" key="1">
    <citation type="submission" date="2018-12" db="EMBL/GenBank/DDBJ databases">
        <authorList>
            <person name="Will S."/>
            <person name="Neumann-Schaal M."/>
            <person name="Henke P."/>
        </authorList>
    </citation>
    <scope>NUCLEOTIDE SEQUENCE</scope>
    <source>
        <strain evidence="1">PCC 7102</strain>
    </source>
</reference>
<dbReference type="OrthoDB" id="423910at2"/>
<sequence length="123" mass="14315">MSDLDVPDIRNRSLEQALTNKIIDSYFDSSESWLRAILRMCFFSLTHLDDLPVFVVECPNQAVAKRLSRKTFPFRGVLYYLTDDFSAGSRSLFCYRGKDGQWYCYDTSTSEWTSLAELEFTSF</sequence>
<organism evidence="1 2">
    <name type="scientific">Dulcicalothrix desertica PCC 7102</name>
    <dbReference type="NCBI Taxonomy" id="232991"/>
    <lineage>
        <taxon>Bacteria</taxon>
        <taxon>Bacillati</taxon>
        <taxon>Cyanobacteriota</taxon>
        <taxon>Cyanophyceae</taxon>
        <taxon>Nostocales</taxon>
        <taxon>Calotrichaceae</taxon>
        <taxon>Dulcicalothrix</taxon>
    </lineage>
</organism>
<dbReference type="Proteomes" id="UP000271624">
    <property type="component" value="Unassembled WGS sequence"/>
</dbReference>
<keyword evidence="2" id="KW-1185">Reference proteome</keyword>
<protein>
    <submittedName>
        <fullName evidence="1">Uncharacterized protein</fullName>
    </submittedName>
</protein>
<dbReference type="EMBL" id="RSCL01000002">
    <property type="protein sequence ID" value="RUT09043.1"/>
    <property type="molecule type" value="Genomic_DNA"/>
</dbReference>
<accession>A0A433VSE0</accession>
<evidence type="ECO:0000313" key="1">
    <source>
        <dbReference type="EMBL" id="RUT09043.1"/>
    </source>
</evidence>
<evidence type="ECO:0000313" key="2">
    <source>
        <dbReference type="Proteomes" id="UP000271624"/>
    </source>
</evidence>
<dbReference type="AlphaFoldDB" id="A0A433VSE0"/>
<proteinExistence type="predicted"/>
<reference evidence="1" key="2">
    <citation type="journal article" date="2019" name="Genome Biol. Evol.">
        <title>Day and night: Metabolic profiles and evolutionary relationships of six axenic non-marine cyanobacteria.</title>
        <authorList>
            <person name="Will S.E."/>
            <person name="Henke P."/>
            <person name="Boedeker C."/>
            <person name="Huang S."/>
            <person name="Brinkmann H."/>
            <person name="Rohde M."/>
            <person name="Jarek M."/>
            <person name="Friedl T."/>
            <person name="Seufert S."/>
            <person name="Schumacher M."/>
            <person name="Overmann J."/>
            <person name="Neumann-Schaal M."/>
            <person name="Petersen J."/>
        </authorList>
    </citation>
    <scope>NUCLEOTIDE SEQUENCE [LARGE SCALE GENOMIC DNA]</scope>
    <source>
        <strain evidence="1">PCC 7102</strain>
    </source>
</reference>
<dbReference type="RefSeq" id="WP_073622447.1">
    <property type="nucleotide sequence ID" value="NZ_RSCL01000002.1"/>
</dbReference>
<comment type="caution">
    <text evidence="1">The sequence shown here is derived from an EMBL/GenBank/DDBJ whole genome shotgun (WGS) entry which is preliminary data.</text>
</comment>
<name>A0A433VSE0_9CYAN</name>